<proteinExistence type="predicted"/>
<evidence type="ECO:0000313" key="2">
    <source>
        <dbReference type="Proteomes" id="UP000011835"/>
    </source>
</evidence>
<dbReference type="PATRIC" id="fig|1254439.12.peg.1136"/>
<dbReference type="KEGG" id="btp:D805_1144"/>
<protein>
    <submittedName>
        <fullName evidence="1">Uncharacterized protein</fullName>
    </submittedName>
</protein>
<dbReference type="Proteomes" id="UP000011835">
    <property type="component" value="Chromosome"/>
</dbReference>
<evidence type="ECO:0000313" key="1">
    <source>
        <dbReference type="EMBL" id="AGH41411.1"/>
    </source>
</evidence>
<gene>
    <name evidence="1" type="ORF">D805_1144</name>
</gene>
<dbReference type="EMBL" id="CP004346">
    <property type="protein sequence ID" value="AGH41411.1"/>
    <property type="molecule type" value="Genomic_DNA"/>
</dbReference>
<reference evidence="1 2" key="1">
    <citation type="journal article" date="2013" name="Genome Announc.">
        <title>Complete Genome Sequence of the Probiotic Bifidobacterium thermophilum Strain RBL67.</title>
        <authorList>
            <person name="Jans C."/>
            <person name="Lacroix C."/>
            <person name="Follador R."/>
            <person name="Stevens M.J."/>
        </authorList>
    </citation>
    <scope>NUCLEOTIDE SEQUENCE [LARGE SCALE GENOMIC DNA]</scope>
    <source>
        <strain evidence="1 2">RBL67</strain>
    </source>
</reference>
<organism evidence="1 2">
    <name type="scientific">Bifidobacterium thermophilum RBL67</name>
    <dbReference type="NCBI Taxonomy" id="1254439"/>
    <lineage>
        <taxon>Bacteria</taxon>
        <taxon>Bacillati</taxon>
        <taxon>Actinomycetota</taxon>
        <taxon>Actinomycetes</taxon>
        <taxon>Bifidobacteriales</taxon>
        <taxon>Bifidobacteriaceae</taxon>
        <taxon>Bifidobacterium</taxon>
    </lineage>
</organism>
<dbReference type="HOGENOM" id="CLU_3077275_0_0_11"/>
<accession>M4RD21</accession>
<keyword evidence="2" id="KW-1185">Reference proteome</keyword>
<dbReference type="AlphaFoldDB" id="M4RD21"/>
<sequence>MVAPVERGQCDCWGDISKLHTAQDTSYREPAAVILPPPVSSRHAALPVAGFF</sequence>
<name>M4RD21_9BIFI</name>